<evidence type="ECO:0000313" key="3">
    <source>
        <dbReference type="Proteomes" id="UP001595847"/>
    </source>
</evidence>
<dbReference type="SMART" id="SM00943">
    <property type="entry name" value="Prim-Pol"/>
    <property type="match status" value="1"/>
</dbReference>
<proteinExistence type="predicted"/>
<evidence type="ECO:0000259" key="1">
    <source>
        <dbReference type="SMART" id="SM00943"/>
    </source>
</evidence>
<evidence type="ECO:0000313" key="2">
    <source>
        <dbReference type="EMBL" id="MFC3997967.1"/>
    </source>
</evidence>
<feature type="domain" description="DNA primase/polymerase bifunctional N-terminal" evidence="1">
    <location>
        <begin position="10"/>
        <end position="197"/>
    </location>
</feature>
<gene>
    <name evidence="2" type="ORF">ACFOVU_18680</name>
</gene>
<organism evidence="2 3">
    <name type="scientific">Nocardiopsis sediminis</name>
    <dbReference type="NCBI Taxonomy" id="1778267"/>
    <lineage>
        <taxon>Bacteria</taxon>
        <taxon>Bacillati</taxon>
        <taxon>Actinomycetota</taxon>
        <taxon>Actinomycetes</taxon>
        <taxon>Streptosporangiales</taxon>
        <taxon>Nocardiopsidaceae</taxon>
        <taxon>Nocardiopsis</taxon>
    </lineage>
</organism>
<dbReference type="InterPro" id="IPR015330">
    <property type="entry name" value="DNA_primase/pol_bifunc_N"/>
</dbReference>
<reference evidence="3" key="1">
    <citation type="journal article" date="2019" name="Int. J. Syst. Evol. Microbiol.">
        <title>The Global Catalogue of Microorganisms (GCM) 10K type strain sequencing project: providing services to taxonomists for standard genome sequencing and annotation.</title>
        <authorList>
            <consortium name="The Broad Institute Genomics Platform"/>
            <consortium name="The Broad Institute Genome Sequencing Center for Infectious Disease"/>
            <person name="Wu L."/>
            <person name="Ma J."/>
        </authorList>
    </citation>
    <scope>NUCLEOTIDE SEQUENCE [LARGE SCALE GENOMIC DNA]</scope>
    <source>
        <strain evidence="3">TBRC 1826</strain>
    </source>
</reference>
<dbReference type="Pfam" id="PF09250">
    <property type="entry name" value="Prim-Pol"/>
    <property type="match status" value="1"/>
</dbReference>
<accession>A0ABV8FPZ4</accession>
<dbReference type="EMBL" id="JBHSBH010000012">
    <property type="protein sequence ID" value="MFC3997967.1"/>
    <property type="molecule type" value="Genomic_DNA"/>
</dbReference>
<name>A0ABV8FPZ4_9ACTN</name>
<dbReference type="RefSeq" id="WP_378535395.1">
    <property type="nucleotide sequence ID" value="NZ_JBHSBH010000012.1"/>
</dbReference>
<dbReference type="SUPFAM" id="SSF56747">
    <property type="entry name" value="Prim-pol domain"/>
    <property type="match status" value="1"/>
</dbReference>
<sequence>MTTANVLPSVLAAAARGWHVFPLICGTKRPDRRFTDWEHHATTDSEAIRAFWGSGRFNYGIATGPSGLVVIDLDTPKPGESVPPEWAKPGITDGADVFADLAEQAGVLDQEGGYDATFNTFTVRTRRGGTHLYYTPPEGVRFRNTKGGTPRGLGWLIDTRAQGGYVVGPSSYVADEDGAGHYEVINPAAAAPLPTWLADRLTPKPDLRPVDAGKVRHLLIRGNAAGYGAAALRGEVERVLGSSPGSRNHALNTAAFALGQLVAGGVLPIGLVQDALLAAGCNVGLSERECAATISSGLRSGAREPRGGAA</sequence>
<protein>
    <submittedName>
        <fullName evidence="2">Bifunctional DNA primase/polymerase</fullName>
    </submittedName>
</protein>
<comment type="caution">
    <text evidence="2">The sequence shown here is derived from an EMBL/GenBank/DDBJ whole genome shotgun (WGS) entry which is preliminary data.</text>
</comment>
<keyword evidence="3" id="KW-1185">Reference proteome</keyword>
<dbReference type="CDD" id="cd04859">
    <property type="entry name" value="Prim_Pol"/>
    <property type="match status" value="1"/>
</dbReference>
<dbReference type="Proteomes" id="UP001595847">
    <property type="component" value="Unassembled WGS sequence"/>
</dbReference>